<dbReference type="GO" id="GO:0005975">
    <property type="term" value="P:carbohydrate metabolic process"/>
    <property type="evidence" value="ECO:0007669"/>
    <property type="project" value="InterPro"/>
</dbReference>
<dbReference type="GO" id="GO:0005576">
    <property type="term" value="C:extracellular region"/>
    <property type="evidence" value="ECO:0007669"/>
    <property type="project" value="UniProtKB-SubCell"/>
</dbReference>
<dbReference type="CDD" id="cd10918">
    <property type="entry name" value="CE4_NodB_like_5s_6s"/>
    <property type="match status" value="1"/>
</dbReference>
<evidence type="ECO:0000259" key="7">
    <source>
        <dbReference type="PROSITE" id="PS51677"/>
    </source>
</evidence>
<reference evidence="8" key="1">
    <citation type="submission" date="2019-12" db="EMBL/GenBank/DDBJ databases">
        <title>Ruegeria JWLKs population differentiation of coral mucus and skeleton niches.</title>
        <authorList>
            <person name="Luo D."/>
        </authorList>
    </citation>
    <scope>NUCLEOTIDE SEQUENCE</scope>
    <source>
        <strain evidence="8">HKCCD6181</strain>
    </source>
</reference>
<proteinExistence type="inferred from homology"/>
<evidence type="ECO:0000256" key="1">
    <source>
        <dbReference type="ARBA" id="ARBA00003236"/>
    </source>
</evidence>
<organism evidence="8 9">
    <name type="scientific">Ruegeria atlantica</name>
    <dbReference type="NCBI Taxonomy" id="81569"/>
    <lineage>
        <taxon>Bacteria</taxon>
        <taxon>Pseudomonadati</taxon>
        <taxon>Pseudomonadota</taxon>
        <taxon>Alphaproteobacteria</taxon>
        <taxon>Rhodobacterales</taxon>
        <taxon>Roseobacteraceae</taxon>
        <taxon>Ruegeria</taxon>
    </lineage>
</organism>
<evidence type="ECO:0000256" key="3">
    <source>
        <dbReference type="ARBA" id="ARBA00010973"/>
    </source>
</evidence>
<dbReference type="RefSeq" id="WP_171233810.1">
    <property type="nucleotide sequence ID" value="NZ_WVRA01000012.1"/>
</dbReference>
<dbReference type="PROSITE" id="PS51677">
    <property type="entry name" value="NODB"/>
    <property type="match status" value="1"/>
</dbReference>
<comment type="subcellular location">
    <subcellularLocation>
        <location evidence="2">Secreted</location>
    </subcellularLocation>
</comment>
<accession>A0AA90Z2C1</accession>
<dbReference type="PANTHER" id="PTHR34216">
    <property type="match status" value="1"/>
</dbReference>
<dbReference type="SUPFAM" id="SSF88713">
    <property type="entry name" value="Glycoside hydrolase/deacetylase"/>
    <property type="match status" value="1"/>
</dbReference>
<feature type="domain" description="NodB homology" evidence="7">
    <location>
        <begin position="55"/>
        <end position="249"/>
    </location>
</feature>
<evidence type="ECO:0000256" key="4">
    <source>
        <dbReference type="ARBA" id="ARBA00020071"/>
    </source>
</evidence>
<keyword evidence="5" id="KW-0732">Signal</keyword>
<dbReference type="Pfam" id="PF01522">
    <property type="entry name" value="Polysacc_deac_1"/>
    <property type="match status" value="1"/>
</dbReference>
<evidence type="ECO:0000256" key="6">
    <source>
        <dbReference type="ARBA" id="ARBA00032976"/>
    </source>
</evidence>
<comment type="caution">
    <text evidence="8">The sequence shown here is derived from an EMBL/GenBank/DDBJ whole genome shotgun (WGS) entry which is preliminary data.</text>
</comment>
<evidence type="ECO:0000313" key="9">
    <source>
        <dbReference type="Proteomes" id="UP000597886"/>
    </source>
</evidence>
<sequence length="249" mass="26666">MPAWQADILMYHSISDAPGPTSIAPDIFAAQMRALAASGLPVVTPDALANPPAPRVVIISFDDGFQDFADTAWPILREHGFCPIVYLPSGLMGGTDIWAGGNIPPRPLMDWDRVKALAAEGVSFGAHSVSHPDLSTLDAETLEEEVTGSGQDIAARLGQPVRHFAPPYGASNPSVRAQIARHYDTSVGTRLGVAGPGDDIHDLPRLEMFYFTDIARWQAHLAGRGGPYLAARKLMRGVRSGLSRVLPIN</sequence>
<protein>
    <recommendedName>
        <fullName evidence="4">Chitooligosaccharide deacetylase</fullName>
    </recommendedName>
    <alternativeName>
        <fullName evidence="6">Nodulation protein B</fullName>
    </alternativeName>
</protein>
<name>A0AA90Z2C1_9RHOB</name>
<evidence type="ECO:0000313" key="8">
    <source>
        <dbReference type="EMBL" id="NOE20685.1"/>
    </source>
</evidence>
<dbReference type="InterPro" id="IPR002509">
    <property type="entry name" value="NODB_dom"/>
</dbReference>
<dbReference type="InterPro" id="IPR011330">
    <property type="entry name" value="Glyco_hydro/deAcase_b/a-brl"/>
</dbReference>
<dbReference type="GO" id="GO:0016810">
    <property type="term" value="F:hydrolase activity, acting on carbon-nitrogen (but not peptide) bonds"/>
    <property type="evidence" value="ECO:0007669"/>
    <property type="project" value="InterPro"/>
</dbReference>
<dbReference type="InterPro" id="IPR051398">
    <property type="entry name" value="Polysacch_Deacetylase"/>
</dbReference>
<evidence type="ECO:0000256" key="2">
    <source>
        <dbReference type="ARBA" id="ARBA00004613"/>
    </source>
</evidence>
<dbReference type="EMBL" id="WVRA01000012">
    <property type="protein sequence ID" value="NOE20685.1"/>
    <property type="molecule type" value="Genomic_DNA"/>
</dbReference>
<dbReference type="AlphaFoldDB" id="A0AA90Z2C1"/>
<dbReference type="Proteomes" id="UP000597886">
    <property type="component" value="Unassembled WGS sequence"/>
</dbReference>
<comment type="function">
    <text evidence="1">Is involved in generating a small heat-stable compound (Nod), an acylated oligomer of N-acetylglucosamine, that stimulates mitosis in various plant protoplasts.</text>
</comment>
<dbReference type="PANTHER" id="PTHR34216:SF3">
    <property type="entry name" value="POLY-BETA-1,6-N-ACETYL-D-GLUCOSAMINE N-DEACETYLASE"/>
    <property type="match status" value="1"/>
</dbReference>
<comment type="similarity">
    <text evidence="3">Belongs to the polysaccharide deacetylase family.</text>
</comment>
<evidence type="ECO:0000256" key="5">
    <source>
        <dbReference type="ARBA" id="ARBA00022729"/>
    </source>
</evidence>
<gene>
    <name evidence="8" type="ORF">GS634_21355</name>
</gene>
<dbReference type="Gene3D" id="3.20.20.370">
    <property type="entry name" value="Glycoside hydrolase/deacetylase"/>
    <property type="match status" value="1"/>
</dbReference>